<sequence>MAIDASGFRAIQGKIYTQEDFGNDFEPPLKSAFNYVPFSDPFEGFKKNSDDNNDKDYYTATAFASKGSNNQEKRTSKTGQKKKGKQVALEIAEKKKLSDHLQSQ</sequence>
<accession>A0A9P6YZM2</accession>
<name>A0A9P6YZM2_9FUNG</name>
<reference evidence="2 3" key="1">
    <citation type="journal article" date="2020" name="Microb. Genom.">
        <title>Genetic diversity of clinical and environmental Mucorales isolates obtained from an investigation of mucormycosis cases among solid organ transplant recipients.</title>
        <authorList>
            <person name="Nguyen M.H."/>
            <person name="Kaul D."/>
            <person name="Muto C."/>
            <person name="Cheng S.J."/>
            <person name="Richter R.A."/>
            <person name="Bruno V.M."/>
            <person name="Liu G."/>
            <person name="Beyhan S."/>
            <person name="Sundermann A.J."/>
            <person name="Mounaud S."/>
            <person name="Pasculle A.W."/>
            <person name="Nierman W.C."/>
            <person name="Driscoll E."/>
            <person name="Cumbie R."/>
            <person name="Clancy C.J."/>
            <person name="Dupont C.L."/>
        </authorList>
    </citation>
    <scope>NUCLEOTIDE SEQUENCE [LARGE SCALE GENOMIC DNA]</scope>
    <source>
        <strain evidence="2 3">GL24</strain>
    </source>
</reference>
<dbReference type="Proteomes" id="UP000740926">
    <property type="component" value="Unassembled WGS sequence"/>
</dbReference>
<feature type="region of interest" description="Disordered" evidence="1">
    <location>
        <begin position="62"/>
        <end position="87"/>
    </location>
</feature>
<keyword evidence="3" id="KW-1185">Reference proteome</keyword>
<evidence type="ECO:0000313" key="2">
    <source>
        <dbReference type="EMBL" id="KAG1567739.1"/>
    </source>
</evidence>
<gene>
    <name evidence="2" type="ORF">G6F50_007933</name>
</gene>
<evidence type="ECO:0000313" key="3">
    <source>
        <dbReference type="Proteomes" id="UP000740926"/>
    </source>
</evidence>
<dbReference type="AlphaFoldDB" id="A0A9P6YZM2"/>
<comment type="caution">
    <text evidence="2">The sequence shown here is derived from an EMBL/GenBank/DDBJ whole genome shotgun (WGS) entry which is preliminary data.</text>
</comment>
<dbReference type="EMBL" id="JAANIU010001332">
    <property type="protein sequence ID" value="KAG1567739.1"/>
    <property type="molecule type" value="Genomic_DNA"/>
</dbReference>
<proteinExistence type="predicted"/>
<organism evidence="2 3">
    <name type="scientific">Rhizopus delemar</name>
    <dbReference type="NCBI Taxonomy" id="936053"/>
    <lineage>
        <taxon>Eukaryota</taxon>
        <taxon>Fungi</taxon>
        <taxon>Fungi incertae sedis</taxon>
        <taxon>Mucoromycota</taxon>
        <taxon>Mucoromycotina</taxon>
        <taxon>Mucoromycetes</taxon>
        <taxon>Mucorales</taxon>
        <taxon>Mucorineae</taxon>
        <taxon>Rhizopodaceae</taxon>
        <taxon>Rhizopus</taxon>
    </lineage>
</organism>
<evidence type="ECO:0000256" key="1">
    <source>
        <dbReference type="SAM" id="MobiDB-lite"/>
    </source>
</evidence>
<protein>
    <submittedName>
        <fullName evidence="2">Uncharacterized protein</fullName>
    </submittedName>
</protein>